<feature type="chain" id="PRO_5038864646" description="triacylglycerol lipase" evidence="15">
    <location>
        <begin position="38"/>
        <end position="272"/>
    </location>
</feature>
<name>A0A927EX97_9ACTN</name>
<evidence type="ECO:0000256" key="3">
    <source>
        <dbReference type="ARBA" id="ARBA00008668"/>
    </source>
</evidence>
<dbReference type="EC" id="3.1.1.3" evidence="5"/>
<keyword evidence="10" id="KW-0442">Lipid degradation</keyword>
<evidence type="ECO:0000313" key="17">
    <source>
        <dbReference type="EMBL" id="MBD3931085.1"/>
    </source>
</evidence>
<evidence type="ECO:0000259" key="16">
    <source>
        <dbReference type="Pfam" id="PF13472"/>
    </source>
</evidence>
<evidence type="ECO:0000256" key="4">
    <source>
        <dbReference type="ARBA" id="ARBA00011245"/>
    </source>
</evidence>
<keyword evidence="18" id="KW-1185">Reference proteome</keyword>
<dbReference type="EMBL" id="JACXYU010000002">
    <property type="protein sequence ID" value="MBD3931085.1"/>
    <property type="molecule type" value="Genomic_DNA"/>
</dbReference>
<keyword evidence="11" id="KW-0443">Lipid metabolism</keyword>
<dbReference type="CDD" id="cd01823">
    <property type="entry name" value="SEST_like"/>
    <property type="match status" value="1"/>
</dbReference>
<evidence type="ECO:0000256" key="11">
    <source>
        <dbReference type="ARBA" id="ARBA00023098"/>
    </source>
</evidence>
<feature type="domain" description="SGNH hydrolase-type esterase" evidence="16">
    <location>
        <begin position="46"/>
        <end position="260"/>
    </location>
</feature>
<dbReference type="Gene3D" id="3.40.50.1110">
    <property type="entry name" value="SGNH hydrolase"/>
    <property type="match status" value="1"/>
</dbReference>
<evidence type="ECO:0000256" key="1">
    <source>
        <dbReference type="ARBA" id="ARBA00001024"/>
    </source>
</evidence>
<evidence type="ECO:0000256" key="12">
    <source>
        <dbReference type="ARBA" id="ARBA00023157"/>
    </source>
</evidence>
<gene>
    <name evidence="17" type="ORF">IF129_05855</name>
</gene>
<reference evidence="17" key="1">
    <citation type="submission" date="2020-09" db="EMBL/GenBank/DDBJ databases">
        <title>Secondary metabolite and genome analysis of marine Streptomyces chumphonensis KK1-2T.</title>
        <authorList>
            <person name="Phongsopitanun W."/>
            <person name="Kanchanasin P."/>
            <person name="Pittayakhajonwut P."/>
            <person name="Suwanborirux K."/>
            <person name="Tanasupawat S."/>
        </authorList>
    </citation>
    <scope>NUCLEOTIDE SEQUENCE</scope>
    <source>
        <strain evidence="17">KK1-2</strain>
    </source>
</reference>
<evidence type="ECO:0000256" key="14">
    <source>
        <dbReference type="PIRSR" id="PIRSR637460-2"/>
    </source>
</evidence>
<evidence type="ECO:0000256" key="10">
    <source>
        <dbReference type="ARBA" id="ARBA00022963"/>
    </source>
</evidence>
<keyword evidence="7" id="KW-0964">Secreted</keyword>
<dbReference type="PANTHER" id="PTHR37981:SF1">
    <property type="entry name" value="SGNH HYDROLASE-TYPE ESTERASE DOMAIN-CONTAINING PROTEIN"/>
    <property type="match status" value="1"/>
</dbReference>
<dbReference type="GO" id="GO:0106435">
    <property type="term" value="F:carboxylesterase activity"/>
    <property type="evidence" value="ECO:0007669"/>
    <property type="project" value="UniProtKB-ARBA"/>
</dbReference>
<feature type="disulfide bond" evidence="14">
    <location>
        <begin position="189"/>
        <end position="236"/>
    </location>
</feature>
<evidence type="ECO:0000256" key="9">
    <source>
        <dbReference type="ARBA" id="ARBA00022801"/>
    </source>
</evidence>
<sequence length="272" mass="28311">MSPPTGGSVRLSRFASVSATVAALLALTGLSGATATAQEATVNYVALGDSYSSGVGAGSYEAGDCKRSTRAYPHLWRNANAPTSFSFTACSGARTQDVINNQLGPLNSSTTLVSISIGGNDAGFADAMTTCVLEGESACVARVGQARSYINNTLPARLDAAYDAIRAKAPNARVVVLGYPRMYQLNGSCWFGISERSRAAINAASDDLSEVTGKRAADHGFTYGDVRGTFTGHEICSSAPWLHSVTWPIGDSYHPTAAGQSGGYYPVMENLA</sequence>
<keyword evidence="6" id="KW-0719">Serine esterase</keyword>
<organism evidence="17 18">
    <name type="scientific">Streptomyces chumphonensis</name>
    <dbReference type="NCBI Taxonomy" id="1214925"/>
    <lineage>
        <taxon>Bacteria</taxon>
        <taxon>Bacillati</taxon>
        <taxon>Actinomycetota</taxon>
        <taxon>Actinomycetes</taxon>
        <taxon>Kitasatosporales</taxon>
        <taxon>Streptomycetaceae</taxon>
        <taxon>Streptomyces</taxon>
    </lineage>
</organism>
<dbReference type="RefSeq" id="WP_191208398.1">
    <property type="nucleotide sequence ID" value="NZ_BAABKL010000023.1"/>
</dbReference>
<feature type="active site" description="Nucleophile" evidence="13">
    <location>
        <position position="50"/>
    </location>
</feature>
<protein>
    <recommendedName>
        <fullName evidence="5">triacylglycerol lipase</fullName>
        <ecNumber evidence="5">3.1.1.3</ecNumber>
    </recommendedName>
</protein>
<keyword evidence="8 15" id="KW-0732">Signal</keyword>
<dbReference type="InterPro" id="IPR013830">
    <property type="entry name" value="SGNH_hydro"/>
</dbReference>
<accession>A0A927EX97</accession>
<dbReference type="GO" id="GO:0005576">
    <property type="term" value="C:extracellular region"/>
    <property type="evidence" value="ECO:0007669"/>
    <property type="project" value="UniProtKB-SubCell"/>
</dbReference>
<comment type="subcellular location">
    <subcellularLocation>
        <location evidence="2">Secreted</location>
    </subcellularLocation>
</comment>
<keyword evidence="9 17" id="KW-0378">Hydrolase</keyword>
<dbReference type="AlphaFoldDB" id="A0A927EX97"/>
<dbReference type="FunFam" id="3.40.50.1110:FF:000018">
    <property type="entry name" value="Lipase 1"/>
    <property type="match status" value="1"/>
</dbReference>
<dbReference type="GO" id="GO:0004806">
    <property type="term" value="F:triacylglycerol lipase activity"/>
    <property type="evidence" value="ECO:0007669"/>
    <property type="project" value="UniProtKB-EC"/>
</dbReference>
<evidence type="ECO:0000313" key="18">
    <source>
        <dbReference type="Proteomes" id="UP000632289"/>
    </source>
</evidence>
<dbReference type="Pfam" id="PF13472">
    <property type="entry name" value="Lipase_GDSL_2"/>
    <property type="match status" value="1"/>
</dbReference>
<feature type="active site" evidence="13">
    <location>
        <position position="254"/>
    </location>
</feature>
<dbReference type="SUPFAM" id="SSF52266">
    <property type="entry name" value="SGNH hydrolase"/>
    <property type="match status" value="1"/>
</dbReference>
<feature type="disulfide bond" evidence="14">
    <location>
        <begin position="65"/>
        <end position="90"/>
    </location>
</feature>
<evidence type="ECO:0000256" key="7">
    <source>
        <dbReference type="ARBA" id="ARBA00022525"/>
    </source>
</evidence>
<dbReference type="Proteomes" id="UP000632289">
    <property type="component" value="Unassembled WGS sequence"/>
</dbReference>
<dbReference type="PANTHER" id="PTHR37981">
    <property type="entry name" value="LIPASE 2"/>
    <property type="match status" value="1"/>
</dbReference>
<proteinExistence type="inferred from homology"/>
<evidence type="ECO:0000256" key="8">
    <source>
        <dbReference type="ARBA" id="ARBA00022729"/>
    </source>
</evidence>
<evidence type="ECO:0000256" key="13">
    <source>
        <dbReference type="PIRSR" id="PIRSR637460-1"/>
    </source>
</evidence>
<feature type="disulfide bond" evidence="14">
    <location>
        <begin position="131"/>
        <end position="139"/>
    </location>
</feature>
<comment type="catalytic activity">
    <reaction evidence="1">
        <text>a triacylglycerol + H2O = a diacylglycerol + a fatty acid + H(+)</text>
        <dbReference type="Rhea" id="RHEA:12044"/>
        <dbReference type="ChEBI" id="CHEBI:15377"/>
        <dbReference type="ChEBI" id="CHEBI:15378"/>
        <dbReference type="ChEBI" id="CHEBI:17855"/>
        <dbReference type="ChEBI" id="CHEBI:18035"/>
        <dbReference type="ChEBI" id="CHEBI:28868"/>
        <dbReference type="EC" id="3.1.1.3"/>
    </reaction>
</comment>
<evidence type="ECO:0000256" key="5">
    <source>
        <dbReference type="ARBA" id="ARBA00013279"/>
    </source>
</evidence>
<comment type="caution">
    <text evidence="17">The sequence shown here is derived from an EMBL/GenBank/DDBJ whole genome shotgun (WGS) entry which is preliminary data.</text>
</comment>
<evidence type="ECO:0000256" key="15">
    <source>
        <dbReference type="SAM" id="SignalP"/>
    </source>
</evidence>
<keyword evidence="12 14" id="KW-1015">Disulfide bond</keyword>
<comment type="subunit">
    <text evidence="4">Monomer.</text>
</comment>
<dbReference type="InterPro" id="IPR037460">
    <property type="entry name" value="SEST-like"/>
</dbReference>
<feature type="signal peptide" evidence="15">
    <location>
        <begin position="1"/>
        <end position="37"/>
    </location>
</feature>
<evidence type="ECO:0000256" key="2">
    <source>
        <dbReference type="ARBA" id="ARBA00004613"/>
    </source>
</evidence>
<dbReference type="GO" id="GO:0019433">
    <property type="term" value="P:triglyceride catabolic process"/>
    <property type="evidence" value="ECO:0007669"/>
    <property type="project" value="TreeGrafter"/>
</dbReference>
<comment type="similarity">
    <text evidence="3">Belongs to the 'GDSL' lipolytic enzyme family.</text>
</comment>
<evidence type="ECO:0000256" key="6">
    <source>
        <dbReference type="ARBA" id="ARBA00022487"/>
    </source>
</evidence>
<dbReference type="InterPro" id="IPR036514">
    <property type="entry name" value="SGNH_hydro_sf"/>
</dbReference>